<dbReference type="InParanoid" id="A0A2H3DYX5"/>
<gene>
    <name evidence="2" type="ORF">ARMGADRAFT_1079813</name>
</gene>
<dbReference type="Proteomes" id="UP000217790">
    <property type="component" value="Unassembled WGS sequence"/>
</dbReference>
<proteinExistence type="predicted"/>
<name>A0A2H3DYX5_ARMGA</name>
<evidence type="ECO:0000256" key="1">
    <source>
        <dbReference type="SAM" id="MobiDB-lite"/>
    </source>
</evidence>
<accession>A0A2H3DYX5</accession>
<organism evidence="2 3">
    <name type="scientific">Armillaria gallica</name>
    <name type="common">Bulbous honey fungus</name>
    <name type="synonym">Armillaria bulbosa</name>
    <dbReference type="NCBI Taxonomy" id="47427"/>
    <lineage>
        <taxon>Eukaryota</taxon>
        <taxon>Fungi</taxon>
        <taxon>Dikarya</taxon>
        <taxon>Basidiomycota</taxon>
        <taxon>Agaricomycotina</taxon>
        <taxon>Agaricomycetes</taxon>
        <taxon>Agaricomycetidae</taxon>
        <taxon>Agaricales</taxon>
        <taxon>Marasmiineae</taxon>
        <taxon>Physalacriaceae</taxon>
        <taxon>Armillaria</taxon>
    </lineage>
</organism>
<keyword evidence="3" id="KW-1185">Reference proteome</keyword>
<dbReference type="AlphaFoldDB" id="A0A2H3DYX5"/>
<dbReference type="EMBL" id="KZ293656">
    <property type="protein sequence ID" value="PBK93503.1"/>
    <property type="molecule type" value="Genomic_DNA"/>
</dbReference>
<feature type="region of interest" description="Disordered" evidence="1">
    <location>
        <begin position="1"/>
        <end position="21"/>
    </location>
</feature>
<reference evidence="3" key="1">
    <citation type="journal article" date="2017" name="Nat. Ecol. Evol.">
        <title>Genome expansion and lineage-specific genetic innovations in the forest pathogenic fungi Armillaria.</title>
        <authorList>
            <person name="Sipos G."/>
            <person name="Prasanna A.N."/>
            <person name="Walter M.C."/>
            <person name="O'Connor E."/>
            <person name="Balint B."/>
            <person name="Krizsan K."/>
            <person name="Kiss B."/>
            <person name="Hess J."/>
            <person name="Varga T."/>
            <person name="Slot J."/>
            <person name="Riley R."/>
            <person name="Boka B."/>
            <person name="Rigling D."/>
            <person name="Barry K."/>
            <person name="Lee J."/>
            <person name="Mihaltcheva S."/>
            <person name="LaButti K."/>
            <person name="Lipzen A."/>
            <person name="Waldron R."/>
            <person name="Moloney N.M."/>
            <person name="Sperisen C."/>
            <person name="Kredics L."/>
            <person name="Vagvoelgyi C."/>
            <person name="Patrignani A."/>
            <person name="Fitzpatrick D."/>
            <person name="Nagy I."/>
            <person name="Doyle S."/>
            <person name="Anderson J.B."/>
            <person name="Grigoriev I.V."/>
            <person name="Gueldener U."/>
            <person name="Muensterkoetter M."/>
            <person name="Nagy L.G."/>
        </authorList>
    </citation>
    <scope>NUCLEOTIDE SEQUENCE [LARGE SCALE GENOMIC DNA]</scope>
    <source>
        <strain evidence="3">Ar21-2</strain>
    </source>
</reference>
<protein>
    <submittedName>
        <fullName evidence="2">Uncharacterized protein</fullName>
    </submittedName>
</protein>
<sequence>MDAIAESVGSEEYPGSDGEAVAVTKEGDAYDNVDLEIYEDESDASKDLESNKERMNCIASSSEAEDSNEEWKTCSDSSDEVVYGNPHQENKCPMQDIQLAEFRGPILDSAMSFTLRIQVHPTEVE</sequence>
<evidence type="ECO:0000313" key="3">
    <source>
        <dbReference type="Proteomes" id="UP000217790"/>
    </source>
</evidence>
<evidence type="ECO:0000313" key="2">
    <source>
        <dbReference type="EMBL" id="PBK93503.1"/>
    </source>
</evidence>